<protein>
    <submittedName>
        <fullName evidence="2">Polyphosphate glucokinase</fullName>
    </submittedName>
</protein>
<dbReference type="SUPFAM" id="SSF53067">
    <property type="entry name" value="Actin-like ATPase domain"/>
    <property type="match status" value="1"/>
</dbReference>
<dbReference type="InterPro" id="IPR043129">
    <property type="entry name" value="ATPase_NBD"/>
</dbReference>
<evidence type="ECO:0000313" key="2">
    <source>
        <dbReference type="EMBL" id="BDG05935.1"/>
    </source>
</evidence>
<gene>
    <name evidence="2" type="ORF">AMOR_49310</name>
</gene>
<reference evidence="3" key="1">
    <citation type="journal article" date="2022" name="Int. J. Syst. Evol. Microbiol.">
        <title>Anaeromyxobacter oryzae sp. nov., Anaeromyxobacter diazotrophicus sp. nov. and Anaeromyxobacter paludicola sp. nov., isolated from paddy soils.</title>
        <authorList>
            <person name="Itoh H."/>
            <person name="Xu Z."/>
            <person name="Mise K."/>
            <person name="Masuda Y."/>
            <person name="Ushijima N."/>
            <person name="Hayakawa C."/>
            <person name="Shiratori Y."/>
            <person name="Senoo K."/>
        </authorList>
    </citation>
    <scope>NUCLEOTIDE SEQUENCE [LARGE SCALE GENOMIC DNA]</scope>
    <source>
        <strain evidence="3">Red232</strain>
    </source>
</reference>
<feature type="region of interest" description="Disordered" evidence="1">
    <location>
        <begin position="239"/>
        <end position="261"/>
    </location>
</feature>
<accession>A0ABN6N075</accession>
<dbReference type="Pfam" id="PF00480">
    <property type="entry name" value="ROK"/>
    <property type="match status" value="1"/>
</dbReference>
<proteinExistence type="predicted"/>
<feature type="compositionally biased region" description="Basic residues" evidence="1">
    <location>
        <begin position="246"/>
        <end position="261"/>
    </location>
</feature>
<organism evidence="2 3">
    <name type="scientific">Anaeromyxobacter oryzae</name>
    <dbReference type="NCBI Taxonomy" id="2918170"/>
    <lineage>
        <taxon>Bacteria</taxon>
        <taxon>Pseudomonadati</taxon>
        <taxon>Myxococcota</taxon>
        <taxon>Myxococcia</taxon>
        <taxon>Myxococcales</taxon>
        <taxon>Cystobacterineae</taxon>
        <taxon>Anaeromyxobacteraceae</taxon>
        <taxon>Anaeromyxobacter</taxon>
    </lineage>
</organism>
<dbReference type="InterPro" id="IPR000600">
    <property type="entry name" value="ROK"/>
</dbReference>
<evidence type="ECO:0000313" key="3">
    <source>
        <dbReference type="Proteomes" id="UP001162891"/>
    </source>
</evidence>
<dbReference type="Gene3D" id="3.30.420.40">
    <property type="match status" value="2"/>
</dbReference>
<sequence length="261" mass="27677">MARRARARGLLTLCVDIGGSGVKAMRVSTRGTPVSERVRVPTPRPATPAAVLGALRTLIAAEGPFDRVAVGFPGVVEGGVVRSAPNLHPSWAGVDLGARVERLTGRPVRVLNDAGMQGFGAVEGRGVEACVTLGTGMGFSLFVDGAYVPNIELGHHPLRGRRTYEQLVGAAALEQIGRKKWSRRVADVLDQVQATFNPRAIWVGGGNAKKLGVALPRNVHVVANVAGLLGGARAWDRLPAPAPRRGAARRRPETRRRRAAR</sequence>
<dbReference type="Proteomes" id="UP001162891">
    <property type="component" value="Chromosome"/>
</dbReference>
<dbReference type="RefSeq" id="WP_248355131.1">
    <property type="nucleotide sequence ID" value="NZ_AP025591.1"/>
</dbReference>
<dbReference type="EMBL" id="AP025591">
    <property type="protein sequence ID" value="BDG05935.1"/>
    <property type="molecule type" value="Genomic_DNA"/>
</dbReference>
<evidence type="ECO:0000256" key="1">
    <source>
        <dbReference type="SAM" id="MobiDB-lite"/>
    </source>
</evidence>
<dbReference type="PANTHER" id="PTHR18964">
    <property type="entry name" value="ROK (REPRESSOR, ORF, KINASE) FAMILY"/>
    <property type="match status" value="1"/>
</dbReference>
<keyword evidence="3" id="KW-1185">Reference proteome</keyword>
<dbReference type="CDD" id="cd24058">
    <property type="entry name" value="ASKHA_NBD_ROK_PPGK"/>
    <property type="match status" value="1"/>
</dbReference>
<name>A0ABN6N075_9BACT</name>